<evidence type="ECO:0008006" key="3">
    <source>
        <dbReference type="Google" id="ProtNLM"/>
    </source>
</evidence>
<protein>
    <recommendedName>
        <fullName evidence="3">Methyl-accepting chemotaxis protein</fullName>
    </recommendedName>
</protein>
<dbReference type="AlphaFoldDB" id="A0A1A8TNB1"/>
<dbReference type="EMBL" id="FLOC01000017">
    <property type="protein sequence ID" value="SBS34135.1"/>
    <property type="molecule type" value="Genomic_DNA"/>
</dbReference>
<sequence length="97" mass="10622">MNLTIKTRLVLLGTCLAFIPTLIVGFILSTNALKEGSDSLRDSAQSRLTAISDLTSESITNYFSFIRDQATSFASDVSVIEASRAFSQAFSNYPEQF</sequence>
<keyword evidence="2" id="KW-1185">Reference proteome</keyword>
<dbReference type="STRING" id="295068.MAQ5080_02782"/>
<reference evidence="1 2" key="1">
    <citation type="submission" date="2016-06" db="EMBL/GenBank/DDBJ databases">
        <authorList>
            <person name="Kjaerup R.B."/>
            <person name="Dalgaard T.S."/>
            <person name="Juul-Madsen H.R."/>
        </authorList>
    </citation>
    <scope>NUCLEOTIDE SEQUENCE [LARGE SCALE GENOMIC DNA]</scope>
    <source>
        <strain evidence="1 2">CECT 5080</strain>
    </source>
</reference>
<gene>
    <name evidence="1" type="ORF">MAQ5080_02782</name>
</gene>
<accession>A0A1A8TNB1</accession>
<evidence type="ECO:0000313" key="1">
    <source>
        <dbReference type="EMBL" id="SBS34135.1"/>
    </source>
</evidence>
<name>A0A1A8TNB1_9GAMM</name>
<dbReference type="RefSeq" id="WP_067212046.1">
    <property type="nucleotide sequence ID" value="NZ_FLOC01000017.1"/>
</dbReference>
<proteinExistence type="predicted"/>
<evidence type="ECO:0000313" key="2">
    <source>
        <dbReference type="Proteomes" id="UP000092627"/>
    </source>
</evidence>
<dbReference type="Proteomes" id="UP000092627">
    <property type="component" value="Unassembled WGS sequence"/>
</dbReference>
<organism evidence="1 2">
    <name type="scientific">Marinomonas aquimarina</name>
    <dbReference type="NCBI Taxonomy" id="295068"/>
    <lineage>
        <taxon>Bacteria</taxon>
        <taxon>Pseudomonadati</taxon>
        <taxon>Pseudomonadota</taxon>
        <taxon>Gammaproteobacteria</taxon>
        <taxon>Oceanospirillales</taxon>
        <taxon>Oceanospirillaceae</taxon>
        <taxon>Marinomonas</taxon>
    </lineage>
</organism>